<dbReference type="Proteomes" id="UP000664859">
    <property type="component" value="Unassembled WGS sequence"/>
</dbReference>
<feature type="transmembrane region" description="Helical" evidence="7">
    <location>
        <begin position="324"/>
        <end position="344"/>
    </location>
</feature>
<evidence type="ECO:0000256" key="7">
    <source>
        <dbReference type="SAM" id="Phobius"/>
    </source>
</evidence>
<dbReference type="PANTHER" id="PTHR23504">
    <property type="entry name" value="MAJOR FACILITATOR SUPERFAMILY DOMAIN-CONTAINING PROTEIN 10"/>
    <property type="match status" value="1"/>
</dbReference>
<feature type="transmembrane region" description="Helical" evidence="7">
    <location>
        <begin position="356"/>
        <end position="375"/>
    </location>
</feature>
<evidence type="ECO:0000256" key="6">
    <source>
        <dbReference type="SAM" id="MobiDB-lite"/>
    </source>
</evidence>
<dbReference type="Pfam" id="PF07690">
    <property type="entry name" value="MFS_1"/>
    <property type="match status" value="1"/>
</dbReference>
<feature type="transmembrane region" description="Helical" evidence="7">
    <location>
        <begin position="46"/>
        <end position="66"/>
    </location>
</feature>
<organism evidence="8 9">
    <name type="scientific">Tribonema minus</name>
    <dbReference type="NCBI Taxonomy" id="303371"/>
    <lineage>
        <taxon>Eukaryota</taxon>
        <taxon>Sar</taxon>
        <taxon>Stramenopiles</taxon>
        <taxon>Ochrophyta</taxon>
        <taxon>PX clade</taxon>
        <taxon>Xanthophyceae</taxon>
        <taxon>Tribonematales</taxon>
        <taxon>Tribonemataceae</taxon>
        <taxon>Tribonema</taxon>
    </lineage>
</organism>
<protein>
    <submittedName>
        <fullName evidence="8">Major facilitator superfamily domain-containing protein</fullName>
    </submittedName>
</protein>
<evidence type="ECO:0000256" key="4">
    <source>
        <dbReference type="ARBA" id="ARBA00022989"/>
    </source>
</evidence>
<evidence type="ECO:0000256" key="2">
    <source>
        <dbReference type="ARBA" id="ARBA00022448"/>
    </source>
</evidence>
<dbReference type="AlphaFoldDB" id="A0A835ZK48"/>
<proteinExistence type="predicted"/>
<dbReference type="PANTHER" id="PTHR23504:SF15">
    <property type="entry name" value="MAJOR FACILITATOR SUPERFAMILY (MFS) PROFILE DOMAIN-CONTAINING PROTEIN"/>
    <property type="match status" value="1"/>
</dbReference>
<accession>A0A835ZK48</accession>
<dbReference type="InterPro" id="IPR005829">
    <property type="entry name" value="Sugar_transporter_CS"/>
</dbReference>
<evidence type="ECO:0000256" key="3">
    <source>
        <dbReference type="ARBA" id="ARBA00022692"/>
    </source>
</evidence>
<evidence type="ECO:0000256" key="5">
    <source>
        <dbReference type="ARBA" id="ARBA00023136"/>
    </source>
</evidence>
<keyword evidence="9" id="KW-1185">Reference proteome</keyword>
<feature type="transmembrane region" description="Helical" evidence="7">
    <location>
        <begin position="465"/>
        <end position="483"/>
    </location>
</feature>
<evidence type="ECO:0000256" key="1">
    <source>
        <dbReference type="ARBA" id="ARBA00004141"/>
    </source>
</evidence>
<dbReference type="Gene3D" id="1.20.1250.20">
    <property type="entry name" value="MFS general substrate transporter like domains"/>
    <property type="match status" value="1"/>
</dbReference>
<reference evidence="8" key="1">
    <citation type="submission" date="2021-02" db="EMBL/GenBank/DDBJ databases">
        <title>First Annotated Genome of the Yellow-green Alga Tribonema minus.</title>
        <authorList>
            <person name="Mahan K.M."/>
        </authorList>
    </citation>
    <scope>NUCLEOTIDE SEQUENCE</scope>
    <source>
        <strain evidence="8">UTEX B ZZ1240</strain>
    </source>
</reference>
<feature type="transmembrane region" description="Helical" evidence="7">
    <location>
        <begin position="191"/>
        <end position="213"/>
    </location>
</feature>
<feature type="transmembrane region" description="Helical" evidence="7">
    <location>
        <begin position="495"/>
        <end position="514"/>
    </location>
</feature>
<keyword evidence="2" id="KW-0813">Transport</keyword>
<feature type="transmembrane region" description="Helical" evidence="7">
    <location>
        <begin position="225"/>
        <end position="247"/>
    </location>
</feature>
<evidence type="ECO:0000313" key="9">
    <source>
        <dbReference type="Proteomes" id="UP000664859"/>
    </source>
</evidence>
<feature type="region of interest" description="Disordered" evidence="6">
    <location>
        <begin position="1"/>
        <end position="29"/>
    </location>
</feature>
<evidence type="ECO:0000313" key="8">
    <source>
        <dbReference type="EMBL" id="KAG5192349.1"/>
    </source>
</evidence>
<dbReference type="GO" id="GO:0022857">
    <property type="term" value="F:transmembrane transporter activity"/>
    <property type="evidence" value="ECO:0007669"/>
    <property type="project" value="InterPro"/>
</dbReference>
<dbReference type="PROSITE" id="PS00216">
    <property type="entry name" value="SUGAR_TRANSPORT_1"/>
    <property type="match status" value="1"/>
</dbReference>
<dbReference type="OrthoDB" id="196650at2759"/>
<keyword evidence="5 7" id="KW-0472">Membrane</keyword>
<keyword evidence="4 7" id="KW-1133">Transmembrane helix</keyword>
<dbReference type="SUPFAM" id="SSF103473">
    <property type="entry name" value="MFS general substrate transporter"/>
    <property type="match status" value="1"/>
</dbReference>
<sequence>MGGGLDGALTPTNASNTTRSIMDLTTPPRANRHTVDVDRSLKQSSFVVFLYLLSVGVMIPIFPTLLMQESEDRAVTNSFLHFIGTSNLDRCLFAAESSVQIPIFPTLLMQESEDRAIPIFPTLLMQESEDRAVASVQNGYMTVGKCALEFFVMPVVGACSDHVGRKPLLLFSAAVALAEYLAMAVSPTLPVIFVTRVLGGMTNGITTMIFAAISDVSKKSDEANVANNMGLVGAAFGVAFIIGPLEFNFYVPHPRPVLLVGGGLGMIHYSLPCWASAMLMAADVVFLHYVWQETLPTEQRTSFDIKNASPLPALRIFKPNLASLLPAVIFIYMASGSVFTWFIFVDFRFGWKAEDIGVYLACVGLAIAFTQGYLMRHLVPKGYPMRHLVPKVVSEEQATVVGFGLRAIAYTGYALSSKPWMLYALIMVDAMGSISDPCLSAALVARVDAHEVGALQGAAASVKTVMQGIGSFIFSSLLARFIGQGGAPPLLNGRLPGGHWLLASVLSVIAMVAARRSFARHHKARGAVSDMDAAEARERGGSHPEMVELLHMPPQ</sequence>
<keyword evidence="3 7" id="KW-0812">Transmembrane</keyword>
<feature type="compositionally biased region" description="Polar residues" evidence="6">
    <location>
        <begin position="10"/>
        <end position="20"/>
    </location>
</feature>
<comment type="subcellular location">
    <subcellularLocation>
        <location evidence="1">Membrane</location>
        <topology evidence="1">Multi-pass membrane protein</topology>
    </subcellularLocation>
</comment>
<dbReference type="GO" id="GO:0016020">
    <property type="term" value="C:membrane"/>
    <property type="evidence" value="ECO:0007669"/>
    <property type="project" value="UniProtKB-SubCell"/>
</dbReference>
<feature type="transmembrane region" description="Helical" evidence="7">
    <location>
        <begin position="421"/>
        <end position="444"/>
    </location>
</feature>
<comment type="caution">
    <text evidence="8">The sequence shown here is derived from an EMBL/GenBank/DDBJ whole genome shotgun (WGS) entry which is preliminary data.</text>
</comment>
<gene>
    <name evidence="8" type="ORF">JKP88DRAFT_351958</name>
</gene>
<dbReference type="EMBL" id="JAFCMP010000007">
    <property type="protein sequence ID" value="KAG5192349.1"/>
    <property type="molecule type" value="Genomic_DNA"/>
</dbReference>
<name>A0A835ZK48_9STRA</name>
<feature type="transmembrane region" description="Helical" evidence="7">
    <location>
        <begin position="267"/>
        <end position="291"/>
    </location>
</feature>
<dbReference type="PRINTS" id="PR01035">
    <property type="entry name" value="TCRTETA"/>
</dbReference>
<dbReference type="InterPro" id="IPR011701">
    <property type="entry name" value="MFS"/>
</dbReference>
<dbReference type="InterPro" id="IPR001958">
    <property type="entry name" value="Tet-R_TetA/multi-R_MdtG-like"/>
</dbReference>
<dbReference type="InterPro" id="IPR036259">
    <property type="entry name" value="MFS_trans_sf"/>
</dbReference>